<comment type="caution">
    <text evidence="5">The sequence shown here is derived from an EMBL/GenBank/DDBJ whole genome shotgun (WGS) entry which is preliminary data.</text>
</comment>
<feature type="compositionally biased region" description="Polar residues" evidence="3">
    <location>
        <begin position="114"/>
        <end position="127"/>
    </location>
</feature>
<keyword evidence="2" id="KW-0862">Zinc</keyword>
<dbReference type="Proteomes" id="UP000765509">
    <property type="component" value="Unassembled WGS sequence"/>
</dbReference>
<sequence>MSFQNHTDHLNDINTYAMTINEVVQNLENQLCKIDFKMITTLTIFFAVPSMHQHITPPINTLMATSPDLKVLPDDLLNMIQQIAIASPTFDHSTEIVQIDAASKFGTRYRSNDHPSNQNENKPNRSLPSLHCKKDTRMPRSLYPCHYCGKLGHWSPTCPI</sequence>
<dbReference type="GO" id="GO:0006397">
    <property type="term" value="P:mRNA processing"/>
    <property type="evidence" value="ECO:0007669"/>
    <property type="project" value="UniProtKB-KW"/>
</dbReference>
<dbReference type="GO" id="GO:0003676">
    <property type="term" value="F:nucleic acid binding"/>
    <property type="evidence" value="ECO:0007669"/>
    <property type="project" value="InterPro"/>
</dbReference>
<evidence type="ECO:0000256" key="2">
    <source>
        <dbReference type="PROSITE-ProRule" id="PRU00047"/>
    </source>
</evidence>
<accession>A0A9Q3GRU6</accession>
<keyword evidence="1" id="KW-0507">mRNA processing</keyword>
<reference evidence="5" key="1">
    <citation type="submission" date="2021-03" db="EMBL/GenBank/DDBJ databases">
        <title>Draft genome sequence of rust myrtle Austropuccinia psidii MF-1, a brazilian biotype.</title>
        <authorList>
            <person name="Quecine M.C."/>
            <person name="Pachon D.M.R."/>
            <person name="Bonatelli M.L."/>
            <person name="Correr F.H."/>
            <person name="Franceschini L.M."/>
            <person name="Leite T.F."/>
            <person name="Margarido G.R.A."/>
            <person name="Almeida C.A."/>
            <person name="Ferrarezi J.A."/>
            <person name="Labate C.A."/>
        </authorList>
    </citation>
    <scope>NUCLEOTIDE SEQUENCE</scope>
    <source>
        <strain evidence="5">MF-1</strain>
    </source>
</reference>
<dbReference type="InterPro" id="IPR036875">
    <property type="entry name" value="Znf_CCHC_sf"/>
</dbReference>
<protein>
    <recommendedName>
        <fullName evidence="4">CCHC-type domain-containing protein</fullName>
    </recommendedName>
</protein>
<feature type="region of interest" description="Disordered" evidence="3">
    <location>
        <begin position="107"/>
        <end position="132"/>
    </location>
</feature>
<dbReference type="EMBL" id="AVOT02004855">
    <property type="protein sequence ID" value="MBW0477566.1"/>
    <property type="molecule type" value="Genomic_DNA"/>
</dbReference>
<dbReference type="SUPFAM" id="SSF57756">
    <property type="entry name" value="Retrovirus zinc finger-like domains"/>
    <property type="match status" value="1"/>
</dbReference>
<organism evidence="5 6">
    <name type="scientific">Austropuccinia psidii MF-1</name>
    <dbReference type="NCBI Taxonomy" id="1389203"/>
    <lineage>
        <taxon>Eukaryota</taxon>
        <taxon>Fungi</taxon>
        <taxon>Dikarya</taxon>
        <taxon>Basidiomycota</taxon>
        <taxon>Pucciniomycotina</taxon>
        <taxon>Pucciniomycetes</taxon>
        <taxon>Pucciniales</taxon>
        <taxon>Sphaerophragmiaceae</taxon>
        <taxon>Austropuccinia</taxon>
    </lineage>
</organism>
<keyword evidence="2" id="KW-0863">Zinc-finger</keyword>
<keyword evidence="6" id="KW-1185">Reference proteome</keyword>
<dbReference type="PROSITE" id="PS50158">
    <property type="entry name" value="ZF_CCHC"/>
    <property type="match status" value="1"/>
</dbReference>
<dbReference type="AlphaFoldDB" id="A0A9Q3GRU6"/>
<proteinExistence type="predicted"/>
<evidence type="ECO:0000256" key="3">
    <source>
        <dbReference type="SAM" id="MobiDB-lite"/>
    </source>
</evidence>
<evidence type="ECO:0000313" key="5">
    <source>
        <dbReference type="EMBL" id="MBW0477566.1"/>
    </source>
</evidence>
<evidence type="ECO:0000259" key="4">
    <source>
        <dbReference type="PROSITE" id="PS50158"/>
    </source>
</evidence>
<name>A0A9Q3GRU6_9BASI</name>
<keyword evidence="2" id="KW-0479">Metal-binding</keyword>
<dbReference type="GO" id="GO:0008270">
    <property type="term" value="F:zinc ion binding"/>
    <property type="evidence" value="ECO:0007669"/>
    <property type="project" value="UniProtKB-KW"/>
</dbReference>
<evidence type="ECO:0000313" key="6">
    <source>
        <dbReference type="Proteomes" id="UP000765509"/>
    </source>
</evidence>
<feature type="domain" description="CCHC-type" evidence="4">
    <location>
        <begin position="145"/>
        <end position="159"/>
    </location>
</feature>
<dbReference type="InterPro" id="IPR001878">
    <property type="entry name" value="Znf_CCHC"/>
</dbReference>
<gene>
    <name evidence="5" type="ORF">O181_017281</name>
</gene>
<evidence type="ECO:0000256" key="1">
    <source>
        <dbReference type="ARBA" id="ARBA00022664"/>
    </source>
</evidence>